<evidence type="ECO:0008006" key="4">
    <source>
        <dbReference type="Google" id="ProtNLM"/>
    </source>
</evidence>
<name>A0A0R3MRP6_9BRAD</name>
<sequence>MASASFAEIIAHFAGYLQIFQDIARDRIQYDDHLAPRPSDDYTTPRPDDDFRFVPDDMDTAASPAPAPLSDDPIHLVRGRPLKLLHDAPDSDPDFFKPLSTPKITLPMPGGGGGSGHSEHHIKVTYQEDGQQTQLTVHQFNVMHDDDANLPPGAMAVVDPLIVHVNASAMATIEQLASNANEEIPSNWQMPQNDAGAKDFLSAHDAAWADRGGTPDEHSVPVGYYVNGEVQEHPTEPTPPAEPPTLPDTGDGIGQWATLGSNFSVNAALIVDIGEGVRTMVVMGDYFKTDAIFQTNTIVDHDQISVLGGNGAPSVSCGHDAATNIADFVQNPSIYTGFAAQVAGPNWKIDVVDGDYYSVHAVAQVNYLSDNDVGTQVSGSTHYNLVGGHNEQGNLSLVLDGSIQYDLIIIKGSYHGMNVIFQNNILLNNDKIVMAADGSDPSQSVDSGSNSLLNQAAIENFGGDNIDTMPPNFALIESLLASGVTSIDPALGSALVGNGGSTLKVLYITGDYYDINAVWQTNVTSDVNVMYQLQNRPSSDLLARDPDGDVTQSVSTGDNRLTNDTAIVDVNPDHTYVAGHVYADSILVQANLLPSAPDTALNTNTDRLATELIAFVDDAQDTTAPPPAVVANTVHADPMASMLH</sequence>
<organism evidence="2 3">
    <name type="scientific">Bradyrhizobium lablabi</name>
    <dbReference type="NCBI Taxonomy" id="722472"/>
    <lineage>
        <taxon>Bacteria</taxon>
        <taxon>Pseudomonadati</taxon>
        <taxon>Pseudomonadota</taxon>
        <taxon>Alphaproteobacteria</taxon>
        <taxon>Hyphomicrobiales</taxon>
        <taxon>Nitrobacteraceae</taxon>
        <taxon>Bradyrhizobium</taxon>
    </lineage>
</organism>
<evidence type="ECO:0000256" key="1">
    <source>
        <dbReference type="SAM" id="MobiDB-lite"/>
    </source>
</evidence>
<accession>A0A0R3MRP6</accession>
<dbReference type="RefSeq" id="WP_057859197.1">
    <property type="nucleotide sequence ID" value="NZ_LLYB01000071.1"/>
</dbReference>
<dbReference type="OrthoDB" id="8283038at2"/>
<reference evidence="2 3" key="1">
    <citation type="submission" date="2014-03" db="EMBL/GenBank/DDBJ databases">
        <title>Bradyrhizobium valentinum sp. nov., isolated from effective nodules of Lupinus mariae-josephae, a lupine endemic of basic-lime soils in Eastern Spain.</title>
        <authorList>
            <person name="Duran D."/>
            <person name="Rey L."/>
            <person name="Navarro A."/>
            <person name="Busquets A."/>
            <person name="Imperial J."/>
            <person name="Ruiz-Argueso T."/>
        </authorList>
    </citation>
    <scope>NUCLEOTIDE SEQUENCE [LARGE SCALE GENOMIC DNA]</scope>
    <source>
        <strain evidence="2 3">CCBAU 23086</strain>
    </source>
</reference>
<feature type="region of interest" description="Disordered" evidence="1">
    <location>
        <begin position="34"/>
        <end position="73"/>
    </location>
</feature>
<dbReference type="AlphaFoldDB" id="A0A0R3MRP6"/>
<comment type="caution">
    <text evidence="2">The sequence shown here is derived from an EMBL/GenBank/DDBJ whole genome shotgun (WGS) entry which is preliminary data.</text>
</comment>
<dbReference type="EMBL" id="LLYB01000071">
    <property type="protein sequence ID" value="KRR22834.1"/>
    <property type="molecule type" value="Genomic_DNA"/>
</dbReference>
<gene>
    <name evidence="2" type="ORF">CQ14_00615</name>
</gene>
<feature type="compositionally biased region" description="Basic and acidic residues" evidence="1">
    <location>
        <begin position="46"/>
        <end position="55"/>
    </location>
</feature>
<evidence type="ECO:0000313" key="3">
    <source>
        <dbReference type="Proteomes" id="UP000051660"/>
    </source>
</evidence>
<feature type="compositionally biased region" description="Low complexity" evidence="1">
    <location>
        <begin position="61"/>
        <end position="71"/>
    </location>
</feature>
<proteinExistence type="predicted"/>
<dbReference type="Proteomes" id="UP000051660">
    <property type="component" value="Unassembled WGS sequence"/>
</dbReference>
<protein>
    <recommendedName>
        <fullName evidence="4">Type I secretion protein</fullName>
    </recommendedName>
</protein>
<evidence type="ECO:0000313" key="2">
    <source>
        <dbReference type="EMBL" id="KRR22834.1"/>
    </source>
</evidence>